<sequence length="200" mass="23273">MALDLAKEEVFWTRAMTLRLVKFIKSKPTIWNRKHSKYSSIMHRDQIYRQFAFIYGNNKFTGEDVKDQWIRIRTTFVGLMKRLKASKAKGETYNITWYLWDACSFLYKKDPPKGNDRKIKKEQGNASDNVDATCHNVANGLVNAIRGTQNDVCYGDDTKYSNLTRYVAGKLYQMSSYDAARISCKMLDFLNLEMNEVISI</sequence>
<evidence type="ECO:0000313" key="4">
    <source>
        <dbReference type="RefSeq" id="XP_026736677.1"/>
    </source>
</evidence>
<reference evidence="3 4" key="1">
    <citation type="submission" date="2025-04" db="UniProtKB">
        <authorList>
            <consortium name="RefSeq"/>
        </authorList>
    </citation>
    <scope>IDENTIFICATION</scope>
</reference>
<dbReference type="RefSeq" id="XP_026736677.1">
    <property type="nucleotide sequence ID" value="XM_026880876.1"/>
</dbReference>
<protein>
    <submittedName>
        <fullName evidence="3">Uncharacterized protein LOC113499920</fullName>
    </submittedName>
    <submittedName>
        <fullName evidence="4">Uncharacterized protein LOC113500172</fullName>
    </submittedName>
</protein>
<name>A0A7E5W853_TRINI</name>
<dbReference type="PANTHER" id="PTHR12243:SF67">
    <property type="entry name" value="COREPRESSOR OF PANGOLIN, ISOFORM A-RELATED"/>
    <property type="match status" value="1"/>
</dbReference>
<feature type="domain" description="MADF" evidence="1">
    <location>
        <begin position="19"/>
        <end position="111"/>
    </location>
</feature>
<gene>
    <name evidence="4" type="primary">LOC113500172</name>
    <name evidence="3" type="synonym">LOC113499920</name>
</gene>
<evidence type="ECO:0000259" key="1">
    <source>
        <dbReference type="PROSITE" id="PS51029"/>
    </source>
</evidence>
<dbReference type="InterPro" id="IPR039353">
    <property type="entry name" value="TF_Adf1"/>
</dbReference>
<dbReference type="PANTHER" id="PTHR12243">
    <property type="entry name" value="MADF DOMAIN TRANSCRIPTION FACTOR"/>
    <property type="match status" value="1"/>
</dbReference>
<evidence type="ECO:0000313" key="3">
    <source>
        <dbReference type="RefSeq" id="XP_026736326.1"/>
    </source>
</evidence>
<dbReference type="GeneID" id="113500172"/>
<dbReference type="SMART" id="SM00595">
    <property type="entry name" value="MADF"/>
    <property type="match status" value="1"/>
</dbReference>
<dbReference type="InterPro" id="IPR006578">
    <property type="entry name" value="MADF-dom"/>
</dbReference>
<dbReference type="KEGG" id="tnl:113500172"/>
<evidence type="ECO:0000313" key="2">
    <source>
        <dbReference type="Proteomes" id="UP000322000"/>
    </source>
</evidence>
<dbReference type="RefSeq" id="XP_026736326.1">
    <property type="nucleotide sequence ID" value="XM_026880525.1"/>
</dbReference>
<dbReference type="Pfam" id="PF10545">
    <property type="entry name" value="MADF_DNA_bdg"/>
    <property type="match status" value="1"/>
</dbReference>
<dbReference type="AlphaFoldDB" id="A0A7E5W853"/>
<organism evidence="2 4">
    <name type="scientific">Trichoplusia ni</name>
    <name type="common">Cabbage looper</name>
    <dbReference type="NCBI Taxonomy" id="7111"/>
    <lineage>
        <taxon>Eukaryota</taxon>
        <taxon>Metazoa</taxon>
        <taxon>Ecdysozoa</taxon>
        <taxon>Arthropoda</taxon>
        <taxon>Hexapoda</taxon>
        <taxon>Insecta</taxon>
        <taxon>Pterygota</taxon>
        <taxon>Neoptera</taxon>
        <taxon>Endopterygota</taxon>
        <taxon>Lepidoptera</taxon>
        <taxon>Glossata</taxon>
        <taxon>Ditrysia</taxon>
        <taxon>Noctuoidea</taxon>
        <taxon>Noctuidae</taxon>
        <taxon>Plusiinae</taxon>
        <taxon>Trichoplusia</taxon>
    </lineage>
</organism>
<dbReference type="PROSITE" id="PS51029">
    <property type="entry name" value="MADF"/>
    <property type="match status" value="1"/>
</dbReference>
<dbReference type="Proteomes" id="UP000322000">
    <property type="component" value="Chromosome 13"/>
</dbReference>
<accession>A0A7E5W853</accession>
<dbReference type="KEGG" id="tnl:113499920"/>
<dbReference type="OrthoDB" id="417175at2759"/>
<keyword evidence="2" id="KW-1185">Reference proteome</keyword>
<proteinExistence type="predicted"/>